<dbReference type="PIRSF" id="PIRSF000137">
    <property type="entry name" value="Alcohol_oxidase"/>
    <property type="match status" value="1"/>
</dbReference>
<dbReference type="PANTHER" id="PTHR11552:SF115">
    <property type="entry name" value="DEHYDROGENASE XPTC-RELATED"/>
    <property type="match status" value="1"/>
</dbReference>
<evidence type="ECO:0000256" key="1">
    <source>
        <dbReference type="ARBA" id="ARBA00001974"/>
    </source>
</evidence>
<keyword evidence="4 6" id="KW-0274">FAD</keyword>
<dbReference type="AlphaFoldDB" id="A0AAE1CBT5"/>
<keyword evidence="10" id="KW-1185">Reference proteome</keyword>
<accession>A0AAE1CBT5</accession>
<dbReference type="Gene3D" id="3.30.560.10">
    <property type="entry name" value="Glucose Oxidase, domain 3"/>
    <property type="match status" value="2"/>
</dbReference>
<protein>
    <recommendedName>
        <fullName evidence="8">Glucose-methanol-choline oxidoreductase N-terminal domain-containing protein</fullName>
    </recommendedName>
</protein>
<dbReference type="GO" id="GO:0044550">
    <property type="term" value="P:secondary metabolite biosynthetic process"/>
    <property type="evidence" value="ECO:0007669"/>
    <property type="project" value="TreeGrafter"/>
</dbReference>
<feature type="binding site" evidence="6">
    <location>
        <begin position="122"/>
        <end position="125"/>
    </location>
    <ligand>
        <name>FAD</name>
        <dbReference type="ChEBI" id="CHEBI:57692"/>
    </ligand>
</feature>
<keyword evidence="5" id="KW-0560">Oxidoreductase</keyword>
<organism evidence="9 10">
    <name type="scientific">Podospora appendiculata</name>
    <dbReference type="NCBI Taxonomy" id="314037"/>
    <lineage>
        <taxon>Eukaryota</taxon>
        <taxon>Fungi</taxon>
        <taxon>Dikarya</taxon>
        <taxon>Ascomycota</taxon>
        <taxon>Pezizomycotina</taxon>
        <taxon>Sordariomycetes</taxon>
        <taxon>Sordariomycetidae</taxon>
        <taxon>Sordariales</taxon>
        <taxon>Podosporaceae</taxon>
        <taxon>Podospora</taxon>
    </lineage>
</organism>
<keyword evidence="3" id="KW-0285">Flavoprotein</keyword>
<evidence type="ECO:0000256" key="5">
    <source>
        <dbReference type="ARBA" id="ARBA00023002"/>
    </source>
</evidence>
<dbReference type="Pfam" id="PF00732">
    <property type="entry name" value="GMC_oxred_N"/>
    <property type="match status" value="1"/>
</dbReference>
<dbReference type="InterPro" id="IPR012132">
    <property type="entry name" value="GMC_OxRdtase"/>
</dbReference>
<proteinExistence type="inferred from homology"/>
<reference evidence="9" key="2">
    <citation type="submission" date="2023-06" db="EMBL/GenBank/DDBJ databases">
        <authorList>
            <consortium name="Lawrence Berkeley National Laboratory"/>
            <person name="Haridas S."/>
            <person name="Hensen N."/>
            <person name="Bonometti L."/>
            <person name="Westerberg I."/>
            <person name="Brannstrom I.O."/>
            <person name="Guillou S."/>
            <person name="Cros-Aarteil S."/>
            <person name="Calhoun S."/>
            <person name="Kuo A."/>
            <person name="Mondo S."/>
            <person name="Pangilinan J."/>
            <person name="Riley R."/>
            <person name="Labutti K."/>
            <person name="Andreopoulos B."/>
            <person name="Lipzen A."/>
            <person name="Chen C."/>
            <person name="Yanf M."/>
            <person name="Daum C."/>
            <person name="Ng V."/>
            <person name="Clum A."/>
            <person name="Steindorff A."/>
            <person name="Ohm R."/>
            <person name="Martin F."/>
            <person name="Silar P."/>
            <person name="Natvig D."/>
            <person name="Lalanne C."/>
            <person name="Gautier V."/>
            <person name="Ament-Velasquez S.L."/>
            <person name="Kruys A."/>
            <person name="Hutchinson M.I."/>
            <person name="Powell A.J."/>
            <person name="Barry K."/>
            <person name="Miller A.N."/>
            <person name="Grigoriev I.V."/>
            <person name="Debuchy R."/>
            <person name="Gladieux P."/>
            <person name="Thoren M.H."/>
            <person name="Johannesson H."/>
        </authorList>
    </citation>
    <scope>NUCLEOTIDE SEQUENCE</scope>
    <source>
        <strain evidence="9">CBS 314.62</strain>
    </source>
</reference>
<evidence type="ECO:0000259" key="8">
    <source>
        <dbReference type="PROSITE" id="PS00624"/>
    </source>
</evidence>
<keyword evidence="7" id="KW-0732">Signal</keyword>
<evidence type="ECO:0000256" key="2">
    <source>
        <dbReference type="ARBA" id="ARBA00010790"/>
    </source>
</evidence>
<dbReference type="PROSITE" id="PS00624">
    <property type="entry name" value="GMC_OXRED_2"/>
    <property type="match status" value="1"/>
</dbReference>
<feature type="binding site" evidence="6">
    <location>
        <position position="234"/>
    </location>
    <ligand>
        <name>FAD</name>
        <dbReference type="ChEBI" id="CHEBI:57692"/>
    </ligand>
</feature>
<feature type="domain" description="Glucose-methanol-choline oxidoreductase N-terminal" evidence="8">
    <location>
        <begin position="272"/>
        <end position="286"/>
    </location>
</feature>
<evidence type="ECO:0000313" key="10">
    <source>
        <dbReference type="Proteomes" id="UP001270362"/>
    </source>
</evidence>
<evidence type="ECO:0000256" key="4">
    <source>
        <dbReference type="ARBA" id="ARBA00022827"/>
    </source>
</evidence>
<sequence length="577" mass="62709">MANHRFIFALFQFVLAVVLIPPLAGAIPASVLRARHLKLPSELRDSYDFIVIGGGTAGLTIADRLSESSQSWSHWQGNASDGSANGFTAHQYNITSKPQTELNNKIVSVNVGFCVGGSSAINGMVAIYFVPPDPTLAADFNITYDIQAAWGQDRDNHLYASYPGGLDPKFKTYYNALKSVPNIEFPRDGHAGSHGVFWYPLSVDPKTHMRSYARIAHWDDQERPNYDLITGCKVNKILLDKHNVATGVQFVFKVDNTIYTVKASKEVILSAGTMHTPQLLQLSGIGPAGLLKKANIAVKVDLPGVGSNFQDHPIGPPVVFNWGQAPPTPPTNSTNMPPSEGQGQGLVAFLNLPVAAPDAYGTIAARYQSLDLARYVAPDTAPAVLAGQRAQQAIFAREMRAKRVSFLNYVVFPSPMIHPINFHITSRGTVHINTTAPEAEPVVDYRALTNPTDIDLMIAYIRFFRRFMASGPLAQYGPVEATPGANVSTDAQLASYIRAGYNPQGWHPVGTAAKMRRELGGVVDDELRVYGVRGLRVADASIIPTLVAATTQLTVYTIAEKIAAMIKETWERPHGHG</sequence>
<dbReference type="Proteomes" id="UP001270362">
    <property type="component" value="Unassembled WGS sequence"/>
</dbReference>
<dbReference type="Gene3D" id="3.50.50.60">
    <property type="entry name" value="FAD/NAD(P)-binding domain"/>
    <property type="match status" value="2"/>
</dbReference>
<comment type="cofactor">
    <cofactor evidence="1 6">
        <name>FAD</name>
        <dbReference type="ChEBI" id="CHEBI:57692"/>
    </cofactor>
</comment>
<evidence type="ECO:0000256" key="3">
    <source>
        <dbReference type="ARBA" id="ARBA00022630"/>
    </source>
</evidence>
<comment type="similarity">
    <text evidence="2">Belongs to the GMC oxidoreductase family.</text>
</comment>
<dbReference type="GO" id="GO:0016614">
    <property type="term" value="F:oxidoreductase activity, acting on CH-OH group of donors"/>
    <property type="evidence" value="ECO:0007669"/>
    <property type="project" value="InterPro"/>
</dbReference>
<dbReference type="Gene3D" id="4.10.450.10">
    <property type="entry name" value="Glucose Oxidase, domain 2"/>
    <property type="match status" value="1"/>
</dbReference>
<dbReference type="InterPro" id="IPR000172">
    <property type="entry name" value="GMC_OxRdtase_N"/>
</dbReference>
<feature type="chain" id="PRO_5042216278" description="Glucose-methanol-choline oxidoreductase N-terminal domain-containing protein" evidence="7">
    <location>
        <begin position="27"/>
        <end position="577"/>
    </location>
</feature>
<evidence type="ECO:0000256" key="6">
    <source>
        <dbReference type="PIRSR" id="PIRSR000137-2"/>
    </source>
</evidence>
<feature type="binding site" evidence="6">
    <location>
        <begin position="506"/>
        <end position="507"/>
    </location>
    <ligand>
        <name>FAD</name>
        <dbReference type="ChEBI" id="CHEBI:57692"/>
    </ligand>
</feature>
<comment type="caution">
    <text evidence="9">The sequence shown here is derived from an EMBL/GenBank/DDBJ whole genome shotgun (WGS) entry which is preliminary data.</text>
</comment>
<dbReference type="Pfam" id="PF05199">
    <property type="entry name" value="GMC_oxred_C"/>
    <property type="match status" value="1"/>
</dbReference>
<dbReference type="GO" id="GO:0050660">
    <property type="term" value="F:flavin adenine dinucleotide binding"/>
    <property type="evidence" value="ECO:0007669"/>
    <property type="project" value="InterPro"/>
</dbReference>
<dbReference type="EMBL" id="JAULSO010000002">
    <property type="protein sequence ID" value="KAK3687827.1"/>
    <property type="molecule type" value="Genomic_DNA"/>
</dbReference>
<reference evidence="9" key="1">
    <citation type="journal article" date="2023" name="Mol. Phylogenet. Evol.">
        <title>Genome-scale phylogeny and comparative genomics of the fungal order Sordariales.</title>
        <authorList>
            <person name="Hensen N."/>
            <person name="Bonometti L."/>
            <person name="Westerberg I."/>
            <person name="Brannstrom I.O."/>
            <person name="Guillou S."/>
            <person name="Cros-Aarteil S."/>
            <person name="Calhoun S."/>
            <person name="Haridas S."/>
            <person name="Kuo A."/>
            <person name="Mondo S."/>
            <person name="Pangilinan J."/>
            <person name="Riley R."/>
            <person name="LaButti K."/>
            <person name="Andreopoulos B."/>
            <person name="Lipzen A."/>
            <person name="Chen C."/>
            <person name="Yan M."/>
            <person name="Daum C."/>
            <person name="Ng V."/>
            <person name="Clum A."/>
            <person name="Steindorff A."/>
            <person name="Ohm R.A."/>
            <person name="Martin F."/>
            <person name="Silar P."/>
            <person name="Natvig D.O."/>
            <person name="Lalanne C."/>
            <person name="Gautier V."/>
            <person name="Ament-Velasquez S.L."/>
            <person name="Kruys A."/>
            <person name="Hutchinson M.I."/>
            <person name="Powell A.J."/>
            <person name="Barry K."/>
            <person name="Miller A.N."/>
            <person name="Grigoriev I.V."/>
            <person name="Debuchy R."/>
            <person name="Gladieux P."/>
            <person name="Hiltunen Thoren M."/>
            <person name="Johannesson H."/>
        </authorList>
    </citation>
    <scope>NUCLEOTIDE SEQUENCE</scope>
    <source>
        <strain evidence="9">CBS 314.62</strain>
    </source>
</reference>
<dbReference type="InterPro" id="IPR036188">
    <property type="entry name" value="FAD/NAD-bd_sf"/>
</dbReference>
<evidence type="ECO:0000313" key="9">
    <source>
        <dbReference type="EMBL" id="KAK3687827.1"/>
    </source>
</evidence>
<dbReference type="PANTHER" id="PTHR11552">
    <property type="entry name" value="GLUCOSE-METHANOL-CHOLINE GMC OXIDOREDUCTASE"/>
    <property type="match status" value="1"/>
</dbReference>
<dbReference type="SUPFAM" id="SSF54373">
    <property type="entry name" value="FAD-linked reductases, C-terminal domain"/>
    <property type="match status" value="1"/>
</dbReference>
<gene>
    <name evidence="9" type="ORF">B0T22DRAFT_510753</name>
</gene>
<name>A0AAE1CBT5_9PEZI</name>
<dbReference type="SUPFAM" id="SSF51905">
    <property type="entry name" value="FAD/NAD(P)-binding domain"/>
    <property type="match status" value="1"/>
</dbReference>
<dbReference type="InterPro" id="IPR027424">
    <property type="entry name" value="Glucose_Oxidase_domain_2"/>
</dbReference>
<feature type="signal peptide" evidence="7">
    <location>
        <begin position="1"/>
        <end position="26"/>
    </location>
</feature>
<evidence type="ECO:0000256" key="7">
    <source>
        <dbReference type="SAM" id="SignalP"/>
    </source>
</evidence>
<dbReference type="InterPro" id="IPR007867">
    <property type="entry name" value="GMC_OxRtase_C"/>
</dbReference>